<evidence type="ECO:0000313" key="2">
    <source>
        <dbReference type="Proteomes" id="UP000283928"/>
    </source>
</evidence>
<organism evidence="1 2">
    <name type="scientific">Blautia obeum</name>
    <dbReference type="NCBI Taxonomy" id="40520"/>
    <lineage>
        <taxon>Bacteria</taxon>
        <taxon>Bacillati</taxon>
        <taxon>Bacillota</taxon>
        <taxon>Clostridia</taxon>
        <taxon>Lachnospirales</taxon>
        <taxon>Lachnospiraceae</taxon>
        <taxon>Blautia</taxon>
    </lineage>
</organism>
<name>A0A414KCK5_9FIRM</name>
<gene>
    <name evidence="1" type="ORF">DW723_10485</name>
</gene>
<evidence type="ECO:0000313" key="1">
    <source>
        <dbReference type="EMBL" id="RHE73577.1"/>
    </source>
</evidence>
<dbReference type="AlphaFoldDB" id="A0A414KCK5"/>
<proteinExistence type="predicted"/>
<protein>
    <submittedName>
        <fullName evidence="1">Uncharacterized protein</fullName>
    </submittedName>
</protein>
<reference evidence="1 2" key="1">
    <citation type="submission" date="2018-08" db="EMBL/GenBank/DDBJ databases">
        <title>A genome reference for cultivated species of the human gut microbiota.</title>
        <authorList>
            <person name="Zou Y."/>
            <person name="Xue W."/>
            <person name="Luo G."/>
        </authorList>
    </citation>
    <scope>NUCLEOTIDE SEQUENCE [LARGE SCALE GENOMIC DNA]</scope>
    <source>
        <strain evidence="1 2">AM27-32LB</strain>
    </source>
</reference>
<comment type="caution">
    <text evidence="1">The sequence shown here is derived from an EMBL/GenBank/DDBJ whole genome shotgun (WGS) entry which is preliminary data.</text>
</comment>
<dbReference type="Proteomes" id="UP000283928">
    <property type="component" value="Unassembled WGS sequence"/>
</dbReference>
<dbReference type="EMBL" id="QSKO01000014">
    <property type="protein sequence ID" value="RHE73577.1"/>
    <property type="molecule type" value="Genomic_DNA"/>
</dbReference>
<sequence>MRDHVYDLQVDGLDDIEDQLKEDFEKWSNELSGNLDKMSKAINDAINNSGASAADAMNTLAEVLKQFNITPNQLGISASNLSAGNIKKYAKGTDHVGHNSIGLTNENGREIVVTRKGWLTKLGESDMIIPNDITETLVHMAEQYQNRDMISSIKMPEIKSDGDKNVVYNYTNNNPITIQGDLVRDTLPDLKTILKKSNEYTQNEMRKNLRRT</sequence>
<accession>A0A414KCK5</accession>
<dbReference type="RefSeq" id="WP_151190220.1">
    <property type="nucleotide sequence ID" value="NZ_JAQEBC010000002.1"/>
</dbReference>